<feature type="compositionally biased region" description="Basic and acidic residues" evidence="1">
    <location>
        <begin position="94"/>
        <end position="104"/>
    </location>
</feature>
<proteinExistence type="predicted"/>
<keyword evidence="4" id="KW-1185">Reference proteome</keyword>
<dbReference type="Proteomes" id="UP000316621">
    <property type="component" value="Chromosome 3"/>
</dbReference>
<accession>A0A4Y7J326</accession>
<dbReference type="PANTHER" id="PTHR22593">
    <property type="entry name" value="TRANSMEMBRANE PROTEIN 18"/>
    <property type="match status" value="1"/>
</dbReference>
<dbReference type="GO" id="GO:0031965">
    <property type="term" value="C:nuclear membrane"/>
    <property type="evidence" value="ECO:0007669"/>
    <property type="project" value="TreeGrafter"/>
</dbReference>
<sequence length="845" mass="95214">MKSEKKFATPNIWSRRGKSVGSIQIEIAEASSKQEMEEEFAPDKENCTPRPAPGMKLMRKEVGSDEVRNTGSFASKVRSRMKNIEVNSVDNEGEELHTPDKENSAPRSLLGSKSKKKGILEEMKNQNSGPLRSKVSTYPNIDEDLEAEELFTPDKENITRRRVLGMKSKKKGCLAVVKNQSSGSLGSKSAMLSNILQEEYRKCEEEISTPDKENFSPRPILGMNSMEDGGLEELKILNLQTQNKENLTPIVSGDSKSRKSSFRDHVRNESEMILSKREGGRVPFQSLLSPNSISKSKSESSDPSIITTTSCGSANFSQSTEKNCVSYPNANFLATVAVFHFIHLSKLVLNWTFLLQNQSGEEANNREANNRRWNMVVDTGCLLDKESWKSLKLLEGIKGTHLIIPRMVIRELDSLKRRGSLFKRAVEVSSSAVLEWIGECMTRTNWWIHVQNSLESLPTAPTPPASPHSISREANYDAFGRALQLSFGSLMEIASLTAQDKRIKNNERLVVLSNDVALKTKAMAVGLICETAEEFRESLVNPYSERFMWVGSTPRGRTWSSFNDTPVLREKCYQGFPVKKRKSAESAKGLKLILLHGSRKTLDRANVVDSSKVTTEVTRFRDDWWGTGMTAGTFIAMILLTRCIMLGADTRSVRPNDIDSDTGETITDFLGYEKVNNKILVAGRRLKTAAVADMLKISMATIKKRYPWYRRVGVLAAYYDLEDLTNPIPRLMVCDSEDCSVHFAGRYAVEGCSYRDAFDRLRLFYCSNISEDEGKEWIKVMINMSAREAERDVIKREKRREELGIPFPLGVVDHAWVGGKRKFCCLRPEGPLFQDFGYIKLDEFC</sequence>
<name>A0A4Y7J326_PAPSO</name>
<feature type="compositionally biased region" description="Low complexity" evidence="1">
    <location>
        <begin position="286"/>
        <end position="304"/>
    </location>
</feature>
<evidence type="ECO:0000256" key="1">
    <source>
        <dbReference type="SAM" id="MobiDB-lite"/>
    </source>
</evidence>
<reference evidence="3 4" key="1">
    <citation type="journal article" date="2018" name="Science">
        <title>The opium poppy genome and morphinan production.</title>
        <authorList>
            <person name="Guo L."/>
            <person name="Winzer T."/>
            <person name="Yang X."/>
            <person name="Li Y."/>
            <person name="Ning Z."/>
            <person name="He Z."/>
            <person name="Teodor R."/>
            <person name="Lu Y."/>
            <person name="Bowser T.A."/>
            <person name="Graham I.A."/>
            <person name="Ye K."/>
        </authorList>
    </citation>
    <scope>NUCLEOTIDE SEQUENCE [LARGE SCALE GENOMIC DNA]</scope>
    <source>
        <strain evidence="4">cv. HN1</strain>
        <tissue evidence="3">Leaves</tissue>
    </source>
</reference>
<dbReference type="Pfam" id="PF13638">
    <property type="entry name" value="PIN_4"/>
    <property type="match status" value="1"/>
</dbReference>
<feature type="compositionally biased region" description="Basic and acidic residues" evidence="1">
    <location>
        <begin position="58"/>
        <end position="68"/>
    </location>
</feature>
<protein>
    <recommendedName>
        <fullName evidence="2">PIN domain-containing protein</fullName>
    </recommendedName>
</protein>
<dbReference type="AlphaFoldDB" id="A0A4Y7J326"/>
<evidence type="ECO:0000313" key="3">
    <source>
        <dbReference type="EMBL" id="RZC54139.1"/>
    </source>
</evidence>
<dbReference type="STRING" id="3469.A0A4Y7J326"/>
<organism evidence="3 4">
    <name type="scientific">Papaver somniferum</name>
    <name type="common">Opium poppy</name>
    <dbReference type="NCBI Taxonomy" id="3469"/>
    <lineage>
        <taxon>Eukaryota</taxon>
        <taxon>Viridiplantae</taxon>
        <taxon>Streptophyta</taxon>
        <taxon>Embryophyta</taxon>
        <taxon>Tracheophyta</taxon>
        <taxon>Spermatophyta</taxon>
        <taxon>Magnoliopsida</taxon>
        <taxon>Ranunculales</taxon>
        <taxon>Papaveraceae</taxon>
        <taxon>Papaveroideae</taxon>
        <taxon>Papaver</taxon>
    </lineage>
</organism>
<dbReference type="PANTHER" id="PTHR22593:SF8">
    <property type="entry name" value="FHA DOMAIN-CONTAINING PROTEIN PS1"/>
    <property type="match status" value="1"/>
</dbReference>
<feature type="region of interest" description="Disordered" evidence="1">
    <location>
        <begin position="30"/>
        <end position="115"/>
    </location>
</feature>
<dbReference type="Gramene" id="RZC54139">
    <property type="protein sequence ID" value="RZC54139"/>
    <property type="gene ID" value="C5167_012987"/>
</dbReference>
<dbReference type="Gene3D" id="3.40.50.1010">
    <property type="entry name" value="5'-nuclease"/>
    <property type="match status" value="1"/>
</dbReference>
<evidence type="ECO:0000313" key="4">
    <source>
        <dbReference type="Proteomes" id="UP000316621"/>
    </source>
</evidence>
<feature type="domain" description="PIN" evidence="2">
    <location>
        <begin position="375"/>
        <end position="532"/>
    </location>
</feature>
<feature type="region of interest" description="Disordered" evidence="1">
    <location>
        <begin position="285"/>
        <end position="304"/>
    </location>
</feature>
<dbReference type="InterPro" id="IPR002716">
    <property type="entry name" value="PIN_dom"/>
</dbReference>
<evidence type="ECO:0000259" key="2">
    <source>
        <dbReference type="Pfam" id="PF13638"/>
    </source>
</evidence>
<dbReference type="EMBL" id="CM010717">
    <property type="protein sequence ID" value="RZC54139.1"/>
    <property type="molecule type" value="Genomic_DNA"/>
</dbReference>
<gene>
    <name evidence="3" type="ORF">C5167_012987</name>
</gene>